<dbReference type="EMBL" id="CAJJDP010000235">
    <property type="protein sequence ID" value="CAD8215344.1"/>
    <property type="molecule type" value="Genomic_DNA"/>
</dbReference>
<organism evidence="1 2">
    <name type="scientific">Paramecium octaurelia</name>
    <dbReference type="NCBI Taxonomy" id="43137"/>
    <lineage>
        <taxon>Eukaryota</taxon>
        <taxon>Sar</taxon>
        <taxon>Alveolata</taxon>
        <taxon>Ciliophora</taxon>
        <taxon>Intramacronucleata</taxon>
        <taxon>Oligohymenophorea</taxon>
        <taxon>Peniculida</taxon>
        <taxon>Parameciidae</taxon>
        <taxon>Paramecium</taxon>
    </lineage>
</organism>
<dbReference type="Proteomes" id="UP000683925">
    <property type="component" value="Unassembled WGS sequence"/>
</dbReference>
<sequence>MRDQFYRSFLIPTLIYGNYQLPLIQNKIKIMDSLKKSRHRQFEKKVEQEEQVGRFRRFRTTAESRHIINGVPSKYIQNDQTRQNVEKAKFQIFQYSPLRKQIIKFSIRSRVSIKLYINFFHIKNHKMGKLLYLILIKKLKGHRLNFIDNYRFTYQPFWKNYMDIFEMKSSNNQYLKTKDIPVEGDLDYGFILNNIQNQNEFIQLSLAKI</sequence>
<name>A0A8S1YSR9_PAROT</name>
<protein>
    <submittedName>
        <fullName evidence="1">Uncharacterized protein</fullName>
    </submittedName>
</protein>
<accession>A0A8S1YSR9</accession>
<proteinExistence type="predicted"/>
<reference evidence="1" key="1">
    <citation type="submission" date="2021-01" db="EMBL/GenBank/DDBJ databases">
        <authorList>
            <consortium name="Genoscope - CEA"/>
            <person name="William W."/>
        </authorList>
    </citation>
    <scope>NUCLEOTIDE SEQUENCE</scope>
</reference>
<evidence type="ECO:0000313" key="1">
    <source>
        <dbReference type="EMBL" id="CAD8215344.1"/>
    </source>
</evidence>
<evidence type="ECO:0000313" key="2">
    <source>
        <dbReference type="Proteomes" id="UP000683925"/>
    </source>
</evidence>
<comment type="caution">
    <text evidence="1">The sequence shown here is derived from an EMBL/GenBank/DDBJ whole genome shotgun (WGS) entry which is preliminary data.</text>
</comment>
<keyword evidence="2" id="KW-1185">Reference proteome</keyword>
<dbReference type="AlphaFoldDB" id="A0A8S1YSR9"/>
<gene>
    <name evidence="1" type="ORF">POCTA_138.1.T2310006</name>
</gene>
<dbReference type="OrthoDB" id="1932312at2759"/>